<dbReference type="EMBL" id="UGOB01000001">
    <property type="protein sequence ID" value="STX46331.1"/>
    <property type="molecule type" value="Genomic_DNA"/>
</dbReference>
<feature type="chain" id="PRO_5017020994" description="Opacity protein and related surface antigens" evidence="1">
    <location>
        <begin position="23"/>
        <end position="246"/>
    </location>
</feature>
<reference evidence="2 4" key="1">
    <citation type="submission" date="2015-11" db="EMBL/GenBank/DDBJ databases">
        <title>Genomic analysis of 38 Legionella species identifies large and diverse effector repertoires.</title>
        <authorList>
            <person name="Burstein D."/>
            <person name="Amaro F."/>
            <person name="Zusman T."/>
            <person name="Lifshitz Z."/>
            <person name="Cohen O."/>
            <person name="Gilbert J.A."/>
            <person name="Pupko T."/>
            <person name="Shuman H.A."/>
            <person name="Segal G."/>
        </authorList>
    </citation>
    <scope>NUCLEOTIDE SEQUENCE [LARGE SCALE GENOMIC DNA]</scope>
    <source>
        <strain evidence="2 4">Lyon 8420412</strain>
    </source>
</reference>
<dbReference type="EMBL" id="LNYE01000020">
    <property type="protein sequence ID" value="KTD12065.1"/>
    <property type="molecule type" value="Genomic_DNA"/>
</dbReference>
<evidence type="ECO:0008006" key="6">
    <source>
        <dbReference type="Google" id="ProtNLM"/>
    </source>
</evidence>
<evidence type="ECO:0000313" key="2">
    <source>
        <dbReference type="EMBL" id="KTD12065.1"/>
    </source>
</evidence>
<evidence type="ECO:0000256" key="1">
    <source>
        <dbReference type="SAM" id="SignalP"/>
    </source>
</evidence>
<name>A0A378JH63_9GAMM</name>
<organism evidence="3 5">
    <name type="scientific">Legionella gratiana</name>
    <dbReference type="NCBI Taxonomy" id="45066"/>
    <lineage>
        <taxon>Bacteria</taxon>
        <taxon>Pseudomonadati</taxon>
        <taxon>Pseudomonadota</taxon>
        <taxon>Gammaproteobacteria</taxon>
        <taxon>Legionellales</taxon>
        <taxon>Legionellaceae</taxon>
        <taxon>Legionella</taxon>
    </lineage>
</organism>
<dbReference type="AlphaFoldDB" id="A0A378JH63"/>
<keyword evidence="1" id="KW-0732">Signal</keyword>
<accession>A0A378JH63</accession>
<dbReference type="RefSeq" id="WP_058498659.1">
    <property type="nucleotide sequence ID" value="NZ_CAAAHW010000007.1"/>
</dbReference>
<reference evidence="3 5" key="2">
    <citation type="submission" date="2018-06" db="EMBL/GenBank/DDBJ databases">
        <authorList>
            <consortium name="Pathogen Informatics"/>
            <person name="Doyle S."/>
        </authorList>
    </citation>
    <scope>NUCLEOTIDE SEQUENCE [LARGE SCALE GENOMIC DNA]</scope>
    <source>
        <strain evidence="3 5">NCTC12388</strain>
    </source>
</reference>
<dbReference type="Proteomes" id="UP000054691">
    <property type="component" value="Unassembled WGS sequence"/>
</dbReference>
<dbReference type="Proteomes" id="UP000254476">
    <property type="component" value="Unassembled WGS sequence"/>
</dbReference>
<proteinExistence type="predicted"/>
<keyword evidence="4" id="KW-1185">Reference proteome</keyword>
<sequence>MQLRIKKHVLFTCLVLPLSCMAGTMGNSGSSKLWSIPLQGGFFGASQGKAQHIDIESLIGNRYTVENNSQISGLAGIGLYFNGYSQERIQLSYGVNLFYLGQTTVRGDIVQEDLFTNLSYQYNIQNLPLYAAAKAIIATNNPTYNITFDAGIGPNFMWTSNYRETPLADFIVPDNAFKGSSSTTFSVTAGVGLRLNDILGPMPIECGYRFFYLGKGNLSKENDLYLNTLNTGDTYANALVCSVTVF</sequence>
<evidence type="ECO:0000313" key="3">
    <source>
        <dbReference type="EMBL" id="STX46331.1"/>
    </source>
</evidence>
<dbReference type="OrthoDB" id="5642268at2"/>
<gene>
    <name evidence="2" type="ORF">Lgra_1523</name>
    <name evidence="3" type="ORF">NCTC12388_03093</name>
</gene>
<protein>
    <recommendedName>
        <fullName evidence="6">Opacity protein and related surface antigens</fullName>
    </recommendedName>
</protein>
<evidence type="ECO:0000313" key="5">
    <source>
        <dbReference type="Proteomes" id="UP000254476"/>
    </source>
</evidence>
<feature type="signal peptide" evidence="1">
    <location>
        <begin position="1"/>
        <end position="22"/>
    </location>
</feature>
<evidence type="ECO:0000313" key="4">
    <source>
        <dbReference type="Proteomes" id="UP000054691"/>
    </source>
</evidence>